<reference evidence="1 2" key="1">
    <citation type="submission" date="2018-05" db="EMBL/GenBank/DDBJ databases">
        <title>Genome comparison of Eubacterium sp.</title>
        <authorList>
            <person name="Feng Y."/>
            <person name="Sanchez-Andrea I."/>
            <person name="Stams A.J.M."/>
            <person name="De Vos W.M."/>
        </authorList>
    </citation>
    <scope>NUCLEOTIDE SEQUENCE [LARGE SCALE GENOMIC DNA]</scope>
    <source>
        <strain evidence="1 2">YI</strain>
    </source>
</reference>
<accession>A0A4P9C4Y6</accession>
<dbReference type="Proteomes" id="UP000218387">
    <property type="component" value="Chromosome"/>
</dbReference>
<sequence>MDKKDYERVDKPMKKACIDPDRYYGEMMAIIRAGEVIPYPAYAAFTTTPVIERIQRASEDDKICIAQYLFKNSHNELEVNNITELPMAMIKEIKKALN</sequence>
<gene>
    <name evidence="1" type="ORF">CPZ25_003800</name>
</gene>
<protein>
    <submittedName>
        <fullName evidence="1">Uncharacterized protein</fullName>
    </submittedName>
</protein>
<name>A0A4P9C4Y6_EUBML</name>
<evidence type="ECO:0000313" key="2">
    <source>
        <dbReference type="Proteomes" id="UP000218387"/>
    </source>
</evidence>
<dbReference type="AlphaFoldDB" id="A0A4P9C4Y6"/>
<dbReference type="KEGG" id="emt:CPZ25_003800"/>
<dbReference type="RefSeq" id="WP_074616818.1">
    <property type="nucleotide sequence ID" value="NZ_CP029487.1"/>
</dbReference>
<keyword evidence="2" id="KW-1185">Reference proteome</keyword>
<evidence type="ECO:0000313" key="1">
    <source>
        <dbReference type="EMBL" id="QCT70479.1"/>
    </source>
</evidence>
<organism evidence="1 2">
    <name type="scientific">Eubacterium maltosivorans</name>
    <dbReference type="NCBI Taxonomy" id="2041044"/>
    <lineage>
        <taxon>Bacteria</taxon>
        <taxon>Bacillati</taxon>
        <taxon>Bacillota</taxon>
        <taxon>Clostridia</taxon>
        <taxon>Eubacteriales</taxon>
        <taxon>Eubacteriaceae</taxon>
        <taxon>Eubacterium</taxon>
    </lineage>
</organism>
<proteinExistence type="predicted"/>
<dbReference type="EMBL" id="CP029487">
    <property type="protein sequence ID" value="QCT70479.1"/>
    <property type="molecule type" value="Genomic_DNA"/>
</dbReference>